<dbReference type="EMBL" id="QFVT01000006">
    <property type="protein sequence ID" value="PYC47481.1"/>
    <property type="molecule type" value="Genomic_DNA"/>
</dbReference>
<dbReference type="AlphaFoldDB" id="A0A2V4MLE0"/>
<evidence type="ECO:0000313" key="3">
    <source>
        <dbReference type="Proteomes" id="UP000248012"/>
    </source>
</evidence>
<feature type="signal peptide" evidence="1">
    <location>
        <begin position="1"/>
        <end position="24"/>
    </location>
</feature>
<proteinExistence type="predicted"/>
<dbReference type="Gene3D" id="2.40.160.20">
    <property type="match status" value="1"/>
</dbReference>
<protein>
    <submittedName>
        <fullName evidence="2">Lipid A oxidase</fullName>
    </submittedName>
</protein>
<evidence type="ECO:0000313" key="2">
    <source>
        <dbReference type="EMBL" id="PYC47481.1"/>
    </source>
</evidence>
<reference evidence="2 3" key="1">
    <citation type="submission" date="2018-05" db="EMBL/GenBank/DDBJ databases">
        <title>Oceanovita maritima gen. nov., sp. nov., a marine bacterium in the family Rhodobacteraceae isolated from surface seawater of Lundu port Xiamen, China.</title>
        <authorList>
            <person name="Hetharua B.H."/>
            <person name="Min D."/>
            <person name="Liao H."/>
            <person name="Tian Y."/>
        </authorList>
    </citation>
    <scope>NUCLEOTIDE SEQUENCE [LARGE SCALE GENOMIC DNA]</scope>
    <source>
        <strain evidence="2 3">FSX-11</strain>
    </source>
</reference>
<feature type="chain" id="PRO_5015897400" evidence="1">
    <location>
        <begin position="25"/>
        <end position="219"/>
    </location>
</feature>
<gene>
    <name evidence="2" type="ORF">DI396_11060</name>
</gene>
<keyword evidence="3" id="KW-1185">Reference proteome</keyword>
<comment type="caution">
    <text evidence="2">The sequence shown here is derived from an EMBL/GenBank/DDBJ whole genome shotgun (WGS) entry which is preliminary data.</text>
</comment>
<name>A0A2V4MLE0_9RHOB</name>
<dbReference type="OrthoDB" id="9810784at2"/>
<organism evidence="2 3">
    <name type="scientific">Litorivita pollutaquae</name>
    <dbReference type="NCBI Taxonomy" id="2200892"/>
    <lineage>
        <taxon>Bacteria</taxon>
        <taxon>Pseudomonadati</taxon>
        <taxon>Pseudomonadota</taxon>
        <taxon>Alphaproteobacteria</taxon>
        <taxon>Rhodobacterales</taxon>
        <taxon>Paracoccaceae</taxon>
        <taxon>Litorivita</taxon>
    </lineage>
</organism>
<accession>A0A2V4MLE0</accession>
<dbReference type="InterPro" id="IPR011250">
    <property type="entry name" value="OMP/PagP_B-barrel"/>
</dbReference>
<evidence type="ECO:0000256" key="1">
    <source>
        <dbReference type="SAM" id="SignalP"/>
    </source>
</evidence>
<dbReference type="SUPFAM" id="SSF56925">
    <property type="entry name" value="OMPA-like"/>
    <property type="match status" value="1"/>
</dbReference>
<dbReference type="RefSeq" id="WP_110796266.1">
    <property type="nucleotide sequence ID" value="NZ_KZ826485.1"/>
</dbReference>
<dbReference type="Proteomes" id="UP000248012">
    <property type="component" value="Unassembled WGS sequence"/>
</dbReference>
<sequence>MIKALKLSAIASCVTLGLAAPAFAEVELSFYGGTQSSPHSRIKGTAPGTGASYSALIGWEGKSFTPPPYYGLRATWWKESNIGFGVELTHTKAYAPQSEMPAGFSRLEFTDGHNILTANVMKRWPDQWKFVTPYVGAGIGLAIPHVDVTANGHKTYGYQVTGPAAKVMAGIKYDINARWAVFTEYQFTYSKNEADLDGGGSMRFPLISNAINVGVSLNF</sequence>
<keyword evidence="1" id="KW-0732">Signal</keyword>